<keyword evidence="1" id="KW-1003">Cell membrane</keyword>
<feature type="transmembrane region" description="Helical" evidence="6">
    <location>
        <begin position="226"/>
        <end position="244"/>
    </location>
</feature>
<dbReference type="GO" id="GO:0008961">
    <property type="term" value="F:phosphatidylglycerol-prolipoprotein diacylglyceryl transferase activity"/>
    <property type="evidence" value="ECO:0007669"/>
    <property type="project" value="InterPro"/>
</dbReference>
<evidence type="ECO:0000313" key="7">
    <source>
        <dbReference type="EMBL" id="KKL82268.1"/>
    </source>
</evidence>
<comment type="caution">
    <text evidence="7">The sequence shown here is derived from an EMBL/GenBank/DDBJ whole genome shotgun (WGS) entry which is preliminary data.</text>
</comment>
<feature type="transmembrane region" description="Helical" evidence="6">
    <location>
        <begin position="51"/>
        <end position="73"/>
    </location>
</feature>
<keyword evidence="4 6" id="KW-1133">Transmembrane helix</keyword>
<evidence type="ECO:0000256" key="1">
    <source>
        <dbReference type="ARBA" id="ARBA00022475"/>
    </source>
</evidence>
<dbReference type="HAMAP" id="MF_01147">
    <property type="entry name" value="Lgt"/>
    <property type="match status" value="1"/>
</dbReference>
<feature type="transmembrane region" description="Helical" evidence="6">
    <location>
        <begin position="93"/>
        <end position="112"/>
    </location>
</feature>
<feature type="transmembrane region" description="Helical" evidence="6">
    <location>
        <begin position="124"/>
        <end position="149"/>
    </location>
</feature>
<protein>
    <recommendedName>
        <fullName evidence="8">Prolipoprotein diacylglyceryl transferase</fullName>
    </recommendedName>
</protein>
<feature type="transmembrane region" description="Helical" evidence="6">
    <location>
        <begin position="200"/>
        <end position="219"/>
    </location>
</feature>
<dbReference type="NCBIfam" id="TIGR00544">
    <property type="entry name" value="lgt"/>
    <property type="match status" value="1"/>
</dbReference>
<organism evidence="7">
    <name type="scientific">marine sediment metagenome</name>
    <dbReference type="NCBI Taxonomy" id="412755"/>
    <lineage>
        <taxon>unclassified sequences</taxon>
        <taxon>metagenomes</taxon>
        <taxon>ecological metagenomes</taxon>
    </lineage>
</organism>
<feature type="transmembrane region" description="Helical" evidence="6">
    <location>
        <begin position="20"/>
        <end position="39"/>
    </location>
</feature>
<evidence type="ECO:0000256" key="4">
    <source>
        <dbReference type="ARBA" id="ARBA00022989"/>
    </source>
</evidence>
<dbReference type="GO" id="GO:0042158">
    <property type="term" value="P:lipoprotein biosynthetic process"/>
    <property type="evidence" value="ECO:0007669"/>
    <property type="project" value="InterPro"/>
</dbReference>
<evidence type="ECO:0000256" key="2">
    <source>
        <dbReference type="ARBA" id="ARBA00022679"/>
    </source>
</evidence>
<keyword evidence="5 6" id="KW-0472">Membrane</keyword>
<gene>
    <name evidence="7" type="ORF">LCGC14_1986470</name>
</gene>
<dbReference type="AlphaFoldDB" id="A0A0F9F7P1"/>
<evidence type="ECO:0000256" key="5">
    <source>
        <dbReference type="ARBA" id="ARBA00023136"/>
    </source>
</evidence>
<dbReference type="PANTHER" id="PTHR30589">
    <property type="entry name" value="PROLIPOPROTEIN DIACYLGLYCERYL TRANSFERASE"/>
    <property type="match status" value="1"/>
</dbReference>
<reference evidence="7" key="1">
    <citation type="journal article" date="2015" name="Nature">
        <title>Complex archaea that bridge the gap between prokaryotes and eukaryotes.</title>
        <authorList>
            <person name="Spang A."/>
            <person name="Saw J.H."/>
            <person name="Jorgensen S.L."/>
            <person name="Zaremba-Niedzwiedzka K."/>
            <person name="Martijn J."/>
            <person name="Lind A.E."/>
            <person name="van Eijk R."/>
            <person name="Schleper C."/>
            <person name="Guy L."/>
            <person name="Ettema T.J."/>
        </authorList>
    </citation>
    <scope>NUCLEOTIDE SEQUENCE</scope>
</reference>
<dbReference type="EMBL" id="LAZR01022319">
    <property type="protein sequence ID" value="KKL82268.1"/>
    <property type="molecule type" value="Genomic_DNA"/>
</dbReference>
<accession>A0A0F9F7P1</accession>
<dbReference type="PANTHER" id="PTHR30589:SF0">
    <property type="entry name" value="PHOSPHATIDYLGLYCEROL--PROLIPOPROTEIN DIACYLGLYCERYL TRANSFERASE"/>
    <property type="match status" value="1"/>
</dbReference>
<sequence>MIRTLFEIPIPFIGKSIPVYAYGLMLMVGFLAALYVARMRAKSEGISPEHITDLGIYTIFAGIAGGRLFYVIQNFDVYKGNLIDVLKIYQGGLVFYGGLIAAIIALISILRIKKLPIKKTIDIIALSLAIGLVFGRIGCFLNGCCWGDICNPNLLWAVQFPKTIDVHNLIDGSPAFLHHLEEGLVSLSDKHSLPIHPTQLYSSLGNLAIFFILNAFFKYRRRDGEITMLFCILYPVMRFCMEILRADNPPLFDGLTISQNASVLIFIVATTLFIIGRVKMRGKNDTLKVQTSHSSA</sequence>
<name>A0A0F9F7P1_9ZZZZ</name>
<proteinExistence type="inferred from homology"/>
<dbReference type="InterPro" id="IPR001640">
    <property type="entry name" value="Lgt"/>
</dbReference>
<keyword evidence="2" id="KW-0808">Transferase</keyword>
<evidence type="ECO:0000256" key="6">
    <source>
        <dbReference type="SAM" id="Phobius"/>
    </source>
</evidence>
<keyword evidence="3 6" id="KW-0812">Transmembrane</keyword>
<evidence type="ECO:0008006" key="8">
    <source>
        <dbReference type="Google" id="ProtNLM"/>
    </source>
</evidence>
<feature type="transmembrane region" description="Helical" evidence="6">
    <location>
        <begin position="256"/>
        <end position="275"/>
    </location>
</feature>
<evidence type="ECO:0000256" key="3">
    <source>
        <dbReference type="ARBA" id="ARBA00022692"/>
    </source>
</evidence>
<dbReference type="GO" id="GO:0005886">
    <property type="term" value="C:plasma membrane"/>
    <property type="evidence" value="ECO:0007669"/>
    <property type="project" value="InterPro"/>
</dbReference>
<dbReference type="Pfam" id="PF01790">
    <property type="entry name" value="LGT"/>
    <property type="match status" value="1"/>
</dbReference>